<feature type="transmembrane region" description="Helical" evidence="2">
    <location>
        <begin position="66"/>
        <end position="86"/>
    </location>
</feature>
<keyword evidence="2" id="KW-0472">Membrane</keyword>
<dbReference type="InterPro" id="IPR003869">
    <property type="entry name" value="Polysac_CapD-like"/>
</dbReference>
<feature type="transmembrane region" description="Helical" evidence="2">
    <location>
        <begin position="26"/>
        <end position="46"/>
    </location>
</feature>
<dbReference type="SUPFAM" id="SSF53335">
    <property type="entry name" value="S-adenosyl-L-methionine-dependent methyltransferases"/>
    <property type="match status" value="1"/>
</dbReference>
<sequence>MGQKFDLIRKSDIFSHLSSLKYVSRWVVLLLDTLLCVFAFFLAIFFTERYSIQIPEFPSFGIAYRLLLLLFLQICFFWIFHTYSGVLRYSSFVDVSKVTFAVGATSLFAWFINIIVFTSTGRFVYSNLGLILYFLFAFFFLFSLRFVVKTAFGYLNLYSGNATRVMIYGTKSAGIAIAKMLRTIENDTYRVVGFIDDKDSVVNRLILGLKVYPKDEHLIPLMRKLRVNKVIVSALKMQSINTSTDLDIFIDNNINVLYAPSITDWDNNSPHPNQSIASQIKNIRIEDLLERSPIKLNLEPLRQQIKGAVVLVTGAAGSIGSEIARQVAKNEPHLLVLLDQAESPLHDFRLEISNTYPTLNFIPCIADIRSRERVEEVISMYKPDIIYHAAAYKHVPLMEEHPCESIHANVMGTKNVADMAIKYGVKRFVMVSTDKAVNPTNIMGASKRIAEIYVQSLFKKTVQTNPDCTKFITTRFGNVLGSNGSVIPYFRKQIEQGGPVTVTHPDIIRYFMTIPEACMLVLEAGLMGNGGEIFVFDMGHPVKILDLAKKMIRLSGYTPGTDIKIVFTGLRPGEKLYEELLNKKELTIPTDNPSIMVAKVREFDFDKVSVQIDKLIKMADLGKTFLAVSTMKEIVPEFKSNNSPFEELDIKEEGK</sequence>
<evidence type="ECO:0000256" key="1">
    <source>
        <dbReference type="ARBA" id="ARBA00007430"/>
    </source>
</evidence>
<evidence type="ECO:0000259" key="3">
    <source>
        <dbReference type="Pfam" id="PF02719"/>
    </source>
</evidence>
<dbReference type="InterPro" id="IPR029063">
    <property type="entry name" value="SAM-dependent_MTases_sf"/>
</dbReference>
<keyword evidence="2" id="KW-0812">Transmembrane</keyword>
<proteinExistence type="inferred from homology"/>
<keyword evidence="2" id="KW-1133">Transmembrane helix</keyword>
<accession>A0A9D9N535</accession>
<dbReference type="InterPro" id="IPR036291">
    <property type="entry name" value="NAD(P)-bd_dom_sf"/>
</dbReference>
<dbReference type="PANTHER" id="PTHR43318:SF1">
    <property type="entry name" value="POLYSACCHARIDE BIOSYNTHESIS PROTEIN EPSC-RELATED"/>
    <property type="match status" value="1"/>
</dbReference>
<reference evidence="4" key="1">
    <citation type="submission" date="2020-10" db="EMBL/GenBank/DDBJ databases">
        <authorList>
            <person name="Gilroy R."/>
        </authorList>
    </citation>
    <scope>NUCLEOTIDE SEQUENCE</scope>
    <source>
        <strain evidence="4">G3-3990</strain>
    </source>
</reference>
<feature type="transmembrane region" description="Helical" evidence="2">
    <location>
        <begin position="98"/>
        <end position="118"/>
    </location>
</feature>
<dbReference type="AlphaFoldDB" id="A0A9D9N535"/>
<name>A0A9D9N535_9BACT</name>
<dbReference type="Pfam" id="PF02719">
    <property type="entry name" value="Polysacc_synt_2"/>
    <property type="match status" value="1"/>
</dbReference>
<evidence type="ECO:0000313" key="5">
    <source>
        <dbReference type="Proteomes" id="UP000823641"/>
    </source>
</evidence>
<organism evidence="4 5">
    <name type="scientific">Candidatus Gallipaludibacter merdavium</name>
    <dbReference type="NCBI Taxonomy" id="2840839"/>
    <lineage>
        <taxon>Bacteria</taxon>
        <taxon>Pseudomonadati</taxon>
        <taxon>Bacteroidota</taxon>
        <taxon>Bacteroidia</taxon>
        <taxon>Bacteroidales</taxon>
        <taxon>Candidatus Gallipaludibacter</taxon>
    </lineage>
</organism>
<comment type="similarity">
    <text evidence="1">Belongs to the polysaccharide synthase family.</text>
</comment>
<dbReference type="SUPFAM" id="SSF51735">
    <property type="entry name" value="NAD(P)-binding Rossmann-fold domains"/>
    <property type="match status" value="1"/>
</dbReference>
<gene>
    <name evidence="4" type="ORF">IAA73_09785</name>
</gene>
<reference evidence="4" key="2">
    <citation type="journal article" date="2021" name="PeerJ">
        <title>Extensive microbial diversity within the chicken gut microbiome revealed by metagenomics and culture.</title>
        <authorList>
            <person name="Gilroy R."/>
            <person name="Ravi A."/>
            <person name="Getino M."/>
            <person name="Pursley I."/>
            <person name="Horton D.L."/>
            <person name="Alikhan N.F."/>
            <person name="Baker D."/>
            <person name="Gharbi K."/>
            <person name="Hall N."/>
            <person name="Watson M."/>
            <person name="Adriaenssens E.M."/>
            <person name="Foster-Nyarko E."/>
            <person name="Jarju S."/>
            <person name="Secka A."/>
            <person name="Antonio M."/>
            <person name="Oren A."/>
            <person name="Chaudhuri R.R."/>
            <person name="La Ragione R."/>
            <person name="Hildebrand F."/>
            <person name="Pallen M.J."/>
        </authorList>
    </citation>
    <scope>NUCLEOTIDE SEQUENCE</scope>
    <source>
        <strain evidence="4">G3-3990</strain>
    </source>
</reference>
<dbReference type="Proteomes" id="UP000823641">
    <property type="component" value="Unassembled WGS sequence"/>
</dbReference>
<comment type="caution">
    <text evidence="4">The sequence shown here is derived from an EMBL/GenBank/DDBJ whole genome shotgun (WGS) entry which is preliminary data.</text>
</comment>
<dbReference type="EMBL" id="JADIMG010000092">
    <property type="protein sequence ID" value="MBO8460609.1"/>
    <property type="molecule type" value="Genomic_DNA"/>
</dbReference>
<dbReference type="Pfam" id="PF13727">
    <property type="entry name" value="CoA_binding_3"/>
    <property type="match status" value="1"/>
</dbReference>
<dbReference type="CDD" id="cd05237">
    <property type="entry name" value="UDP_invert_4-6DH_SDR_e"/>
    <property type="match status" value="1"/>
</dbReference>
<evidence type="ECO:0000313" key="4">
    <source>
        <dbReference type="EMBL" id="MBO8460609.1"/>
    </source>
</evidence>
<dbReference type="PANTHER" id="PTHR43318">
    <property type="entry name" value="UDP-N-ACETYLGLUCOSAMINE 4,6-DEHYDRATASE"/>
    <property type="match status" value="1"/>
</dbReference>
<dbReference type="Gene3D" id="3.40.50.720">
    <property type="entry name" value="NAD(P)-binding Rossmann-like Domain"/>
    <property type="match status" value="2"/>
</dbReference>
<evidence type="ECO:0000256" key="2">
    <source>
        <dbReference type="SAM" id="Phobius"/>
    </source>
</evidence>
<dbReference type="InterPro" id="IPR051203">
    <property type="entry name" value="Polysaccharide_Synthase-Rel"/>
</dbReference>
<feature type="domain" description="Polysaccharide biosynthesis protein CapD-like" evidence="3">
    <location>
        <begin position="310"/>
        <end position="599"/>
    </location>
</feature>
<feature type="transmembrane region" description="Helical" evidence="2">
    <location>
        <begin position="130"/>
        <end position="148"/>
    </location>
</feature>
<protein>
    <submittedName>
        <fullName evidence="4">Polysaccharide biosynthesis protein</fullName>
    </submittedName>
</protein>